<sequence length="129" mass="13436">MAPVVMMSMCVVVSLVAVQLQATSSDGATAATPSVVLPPVTVPRVRGRLEAGRKLQAVDAVGMGMDSVVRRTVVLTTMQTSNSPSLGYGSLRPNNAVCGSSCAGRPPGEPYLHQIRPCGEYYQCPSTPS</sequence>
<dbReference type="InParanoid" id="B6TY65"/>
<protein>
    <submittedName>
        <fullName evidence="2">Uncharacterized protein</fullName>
    </submittedName>
</protein>
<accession>B6TY65</accession>
<dbReference type="EMBL" id="CM007647">
    <property type="protein sequence ID" value="ONL98137.1"/>
    <property type="molecule type" value="Genomic_DNA"/>
</dbReference>
<evidence type="ECO:0000256" key="1">
    <source>
        <dbReference type="SAM" id="SignalP"/>
    </source>
</evidence>
<dbReference type="EMBL" id="EU969930">
    <property type="protein sequence ID" value="ACG42048.1"/>
    <property type="molecule type" value="mRNA"/>
</dbReference>
<feature type="signal peptide" evidence="1">
    <location>
        <begin position="1"/>
        <end position="25"/>
    </location>
</feature>
<gene>
    <name evidence="3" type="ORF">ZEAMMB73_Zm00001d029185</name>
</gene>
<dbReference type="AlphaFoldDB" id="B6TY65"/>
<reference evidence="3" key="2">
    <citation type="submission" date="2015-12" db="EMBL/GenBank/DDBJ databases">
        <title>Update maize B73 reference genome by single molecule sequencing technologies.</title>
        <authorList>
            <consortium name="Maize Genome Sequencing Project"/>
            <person name="Ware D."/>
        </authorList>
    </citation>
    <scope>NUCLEOTIDE SEQUENCE [LARGE SCALE GENOMIC DNA]</scope>
    <source>
        <tissue evidence="3">Seedling</tissue>
    </source>
</reference>
<name>B6TY65_MAIZE</name>
<evidence type="ECO:0000313" key="2">
    <source>
        <dbReference type="EMBL" id="ACG42048.1"/>
    </source>
</evidence>
<evidence type="ECO:0000313" key="3">
    <source>
        <dbReference type="EMBL" id="ONL98137.1"/>
    </source>
</evidence>
<reference evidence="2" key="1">
    <citation type="journal article" date="2009" name="Plant Mol. Biol.">
        <title>Insights into corn genes derived from large-scale cDNA sequencing.</title>
        <authorList>
            <person name="Alexandrov N.N."/>
            <person name="Brover V.V."/>
            <person name="Freidin S."/>
            <person name="Troukhan M.E."/>
            <person name="Tatarinova T.V."/>
            <person name="Zhang H."/>
            <person name="Swaller T.J."/>
            <person name="Lu Y.P."/>
            <person name="Bouck J."/>
            <person name="Flavell R.B."/>
            <person name="Feldmann K.A."/>
        </authorList>
    </citation>
    <scope>NUCLEOTIDE SEQUENCE</scope>
</reference>
<keyword evidence="1" id="KW-0732">Signal</keyword>
<feature type="chain" id="PRO_5010825525" evidence="1">
    <location>
        <begin position="26"/>
        <end position="129"/>
    </location>
</feature>
<proteinExistence type="evidence at transcript level"/>
<organism evidence="2">
    <name type="scientific">Zea mays</name>
    <name type="common">Maize</name>
    <dbReference type="NCBI Taxonomy" id="4577"/>
    <lineage>
        <taxon>Eukaryota</taxon>
        <taxon>Viridiplantae</taxon>
        <taxon>Streptophyta</taxon>
        <taxon>Embryophyta</taxon>
        <taxon>Tracheophyta</taxon>
        <taxon>Spermatophyta</taxon>
        <taxon>Magnoliopsida</taxon>
        <taxon>Liliopsida</taxon>
        <taxon>Poales</taxon>
        <taxon>Poaceae</taxon>
        <taxon>PACMAD clade</taxon>
        <taxon>Panicoideae</taxon>
        <taxon>Andropogonodae</taxon>
        <taxon>Andropogoneae</taxon>
        <taxon>Tripsacinae</taxon>
        <taxon>Zea</taxon>
    </lineage>
</organism>
<dbReference type="OMA" id="YYQCPST"/>
<dbReference type="PaxDb" id="4577-GRMZM2G091648_P02"/>
<dbReference type="HOGENOM" id="CLU_2137099_0_0_1"/>